<evidence type="ECO:0000256" key="1">
    <source>
        <dbReference type="SAM" id="MobiDB-lite"/>
    </source>
</evidence>
<name>A0A7L5AI46_9MICO</name>
<dbReference type="EMBL" id="CP017146">
    <property type="protein sequence ID" value="QHO69445.1"/>
    <property type="molecule type" value="Genomic_DNA"/>
</dbReference>
<feature type="transmembrane region" description="Helical" evidence="2">
    <location>
        <begin position="86"/>
        <end position="108"/>
    </location>
</feature>
<keyword evidence="2" id="KW-0812">Transmembrane</keyword>
<dbReference type="Pfam" id="PF07553">
    <property type="entry name" value="Lipoprotein_Ltp"/>
    <property type="match status" value="1"/>
</dbReference>
<evidence type="ECO:0000256" key="2">
    <source>
        <dbReference type="SAM" id="Phobius"/>
    </source>
</evidence>
<dbReference type="Gene3D" id="1.10.10.10">
    <property type="entry name" value="Winged helix-like DNA-binding domain superfamily/Winged helix DNA-binding domain"/>
    <property type="match status" value="1"/>
</dbReference>
<evidence type="ECO:0000313" key="4">
    <source>
        <dbReference type="EMBL" id="QHO69445.1"/>
    </source>
</evidence>
<evidence type="ECO:0000259" key="3">
    <source>
        <dbReference type="Pfam" id="PF07553"/>
    </source>
</evidence>
<accession>A0A7L5AI46</accession>
<sequence>MRSADGIDQPAVPTALAATATATMSPETPVKKLTDYGKRSLFVGIGALVFAVVPGLSFIAFIPALGAIIFALMAMVRSTNYKGKALAGLIMGAVALFLSIIVSTAAVGSPTADDASSNEPIAAEEQVELSEEDAAAAEAEAAAQAEEDAAAAAEKAAEEAARGTVAQQNAKGSAESHLDYSSFSRSGLVDQLIFEGFTPDEANYGVSQTGL</sequence>
<dbReference type="InterPro" id="IPR011434">
    <property type="entry name" value="Ltp-like_HTH"/>
</dbReference>
<feature type="transmembrane region" description="Helical" evidence="2">
    <location>
        <begin position="41"/>
        <end position="74"/>
    </location>
</feature>
<proteinExistence type="predicted"/>
<protein>
    <recommendedName>
        <fullName evidence="3">Putative host cell surface-exposed lipoprotein Ltp-like HTH region domain-containing protein</fullName>
    </recommendedName>
</protein>
<keyword evidence="2" id="KW-0472">Membrane</keyword>
<organism evidence="4 5">
    <name type="scientific">Marisediminicola antarctica</name>
    <dbReference type="NCBI Taxonomy" id="674079"/>
    <lineage>
        <taxon>Bacteria</taxon>
        <taxon>Bacillati</taxon>
        <taxon>Actinomycetota</taxon>
        <taxon>Actinomycetes</taxon>
        <taxon>Micrococcales</taxon>
        <taxon>Microbacteriaceae</taxon>
        <taxon>Marisediminicola</taxon>
    </lineage>
</organism>
<gene>
    <name evidence="4" type="ORF">BHD05_07105</name>
</gene>
<feature type="region of interest" description="Disordered" evidence="1">
    <location>
        <begin position="147"/>
        <end position="175"/>
    </location>
</feature>
<keyword evidence="5" id="KW-1185">Reference proteome</keyword>
<dbReference type="KEGG" id="mant:BHD05_07105"/>
<keyword evidence="2" id="KW-1133">Transmembrane helix</keyword>
<dbReference type="RefSeq" id="WP_236966697.1">
    <property type="nucleotide sequence ID" value="NZ_CP017146.1"/>
</dbReference>
<dbReference type="InterPro" id="IPR036388">
    <property type="entry name" value="WH-like_DNA-bd_sf"/>
</dbReference>
<feature type="domain" description="Putative host cell surface-exposed lipoprotein Ltp-like HTH region" evidence="3">
    <location>
        <begin position="167"/>
        <end position="207"/>
    </location>
</feature>
<evidence type="ECO:0000313" key="5">
    <source>
        <dbReference type="Proteomes" id="UP000464507"/>
    </source>
</evidence>
<dbReference type="Proteomes" id="UP000464507">
    <property type="component" value="Chromosome"/>
</dbReference>
<dbReference type="AlphaFoldDB" id="A0A7L5AI46"/>
<reference evidence="4 5" key="1">
    <citation type="submission" date="2016-09" db="EMBL/GenBank/DDBJ databases">
        <title>Complete genome sequence of microbes from the polar regions.</title>
        <authorList>
            <person name="Liao L."/>
            <person name="Chen B."/>
        </authorList>
    </citation>
    <scope>NUCLEOTIDE SEQUENCE [LARGE SCALE GENOMIC DNA]</scope>
    <source>
        <strain evidence="4 5">ZS314</strain>
    </source>
</reference>